<dbReference type="SUPFAM" id="SSF52540">
    <property type="entry name" value="P-loop containing nucleoside triphosphate hydrolases"/>
    <property type="match status" value="1"/>
</dbReference>
<dbReference type="Gene3D" id="3.40.50.300">
    <property type="entry name" value="P-loop containing nucleotide triphosphate hydrolases"/>
    <property type="match status" value="2"/>
</dbReference>
<feature type="compositionally biased region" description="Polar residues" evidence="1">
    <location>
        <begin position="196"/>
        <end position="212"/>
    </location>
</feature>
<protein>
    <recommendedName>
        <fullName evidence="4">DNA helicase</fullName>
    </recommendedName>
</protein>
<organism evidence="2">
    <name type="scientific">Darwinula stevensoni</name>
    <dbReference type="NCBI Taxonomy" id="69355"/>
    <lineage>
        <taxon>Eukaryota</taxon>
        <taxon>Metazoa</taxon>
        <taxon>Ecdysozoa</taxon>
        <taxon>Arthropoda</taxon>
        <taxon>Crustacea</taxon>
        <taxon>Oligostraca</taxon>
        <taxon>Ostracoda</taxon>
        <taxon>Podocopa</taxon>
        <taxon>Podocopida</taxon>
        <taxon>Darwinulocopina</taxon>
        <taxon>Darwinuloidea</taxon>
        <taxon>Darwinulidae</taxon>
        <taxon>Darwinula</taxon>
    </lineage>
</organism>
<feature type="region of interest" description="Disordered" evidence="1">
    <location>
        <begin position="195"/>
        <end position="227"/>
    </location>
</feature>
<sequence>MGTTQLPSEEYQLTRALGSTRAVPGGFRNAAAYPRGRTGGAGCDACARLTPTFSPEYPSLTASTAKSSNGGVDMKHDGIIERLEELRKYTIGDKHKNPLREARDFVRGEFPDWKDGCHVLPVFAGEAEGDAAGWEVVGRIHECALSEKQPMFVVAYARNGDVGGEMDVVVAHRFVGAWCFRPSLGRKSLGWLAPGTSDTLRNTASDTQTDATPEQRRNGPSKKKLNVPGPAFASPYMSSLMQWVVCESQPWMRAVEGVAGTGKTWLLTESASNILVDETLSRSNDPKRPMLVLCFNRPLAQYLEHEIFRATKEKLGMKNSMYSNIPLSLNMTVKTFDAFMEWRAEDTNNKEKIQLNGSMQQKTLRKREGNKVVKFHHIFVDEAMDLCQYSKIGKGGNFSWLDLLEKLWDGSGCFFVTFDREQLLHKRLDSLTDKEKQYLAQAKKLTANIRNQNHTYDGLIERIHQGVTGGNGIVGMTTSRKEHYIARPRLLLECALRAVFHKVMQHLKQNQKDRYILCDAETLYMPDTSENGNRPRTLVVVETVRRFKGLEAPIVILFDLNPSDDYVMYVAKSRSTDQLHVVGTKEDCGRIRDRERFPLASKTISKRKEGKRRSSFRLPRIKSSMMPD</sequence>
<reference evidence="2" key="1">
    <citation type="submission" date="2020-11" db="EMBL/GenBank/DDBJ databases">
        <authorList>
            <person name="Tran Van P."/>
        </authorList>
    </citation>
    <scope>NUCLEOTIDE SEQUENCE</scope>
</reference>
<keyword evidence="3" id="KW-1185">Reference proteome</keyword>
<feature type="compositionally biased region" description="Basic residues" evidence="1">
    <location>
        <begin position="604"/>
        <end position="615"/>
    </location>
</feature>
<dbReference type="AlphaFoldDB" id="A0A7R9A6E5"/>
<evidence type="ECO:0000313" key="2">
    <source>
        <dbReference type="EMBL" id="CAD7248283.1"/>
    </source>
</evidence>
<dbReference type="InterPro" id="IPR027417">
    <property type="entry name" value="P-loop_NTPase"/>
</dbReference>
<accession>A0A7R9A6E5</accession>
<evidence type="ECO:0008006" key="4">
    <source>
        <dbReference type="Google" id="ProtNLM"/>
    </source>
</evidence>
<dbReference type="OrthoDB" id="6052143at2759"/>
<dbReference type="EMBL" id="LR901294">
    <property type="protein sequence ID" value="CAD7248283.1"/>
    <property type="molecule type" value="Genomic_DNA"/>
</dbReference>
<dbReference type="Proteomes" id="UP000677054">
    <property type="component" value="Unassembled WGS sequence"/>
</dbReference>
<name>A0A7R9A6E5_9CRUS</name>
<dbReference type="EMBL" id="CAJPEV010001777">
    <property type="protein sequence ID" value="CAG0894305.1"/>
    <property type="molecule type" value="Genomic_DNA"/>
</dbReference>
<proteinExistence type="predicted"/>
<evidence type="ECO:0000313" key="3">
    <source>
        <dbReference type="Proteomes" id="UP000677054"/>
    </source>
</evidence>
<feature type="region of interest" description="Disordered" evidence="1">
    <location>
        <begin position="604"/>
        <end position="628"/>
    </location>
</feature>
<gene>
    <name evidence="2" type="ORF">DSTB1V02_LOCUS8102</name>
</gene>
<evidence type="ECO:0000256" key="1">
    <source>
        <dbReference type="SAM" id="MobiDB-lite"/>
    </source>
</evidence>